<evidence type="ECO:0000313" key="3">
    <source>
        <dbReference type="Proteomes" id="UP000247746"/>
    </source>
</evidence>
<feature type="region of interest" description="Disordered" evidence="1">
    <location>
        <begin position="408"/>
        <end position="427"/>
    </location>
</feature>
<evidence type="ECO:0000256" key="1">
    <source>
        <dbReference type="SAM" id="MobiDB-lite"/>
    </source>
</evidence>
<gene>
    <name evidence="2" type="ORF">DFP82_102273</name>
</gene>
<sequence length="427" mass="48074">MSVSFNGNKQEVQAIEKDPALSASQLYGPVKTINKPKFDPILDNKHFADAPVNKDLNIGVTAFVGAETGITPSASLEWLNSDTNTFKALAKLSVTGAVSLGAGAEGCFLVSYAKGRFRIQAKAALCFGIGAKGAALFDVNIKLMLEFSSWIYRQLLTAEFRVLSFIMKESFIQLSQFFVLMLGRKNDISENLNNISSVFIDFNSSLDKARERNKLASFILNNADDAWLKTATPEAKGILLYQLTRHGIADKVIDEPDTTTNWNDFDIDYLPNRKAAIIKIFETVLIKREWQNVLQHMHPNGLKGDLGKNEGDIIRLLNYGKFLDKNVQEIFDYINSRNIGAFESDKDYSKYITLYLKMRAKVAPRYPDGIEVVKNTSPKYDIYINYNSSNDYRFYAAANPDQYDQSIFNDYTDTSPIQRSDDDTYDA</sequence>
<accession>A0A2V4V661</accession>
<dbReference type="AlphaFoldDB" id="A0A2V4V661"/>
<organism evidence="2 3">
    <name type="scientific">Psychrobacter fozii</name>
    <dbReference type="NCBI Taxonomy" id="198480"/>
    <lineage>
        <taxon>Bacteria</taxon>
        <taxon>Pseudomonadati</taxon>
        <taxon>Pseudomonadota</taxon>
        <taxon>Gammaproteobacteria</taxon>
        <taxon>Moraxellales</taxon>
        <taxon>Moraxellaceae</taxon>
        <taxon>Psychrobacter</taxon>
    </lineage>
</organism>
<name>A0A2V4V661_9GAMM</name>
<comment type="caution">
    <text evidence="2">The sequence shown here is derived from an EMBL/GenBank/DDBJ whole genome shotgun (WGS) entry which is preliminary data.</text>
</comment>
<protein>
    <submittedName>
        <fullName evidence="2">Uncharacterized protein</fullName>
    </submittedName>
</protein>
<reference evidence="2 3" key="1">
    <citation type="submission" date="2018-06" db="EMBL/GenBank/DDBJ databases">
        <title>Genomic Encyclopedia of Type Strains, Phase III (KMG-III): the genomes of soil and plant-associated and newly described type strains.</title>
        <authorList>
            <person name="Whitman W."/>
        </authorList>
    </citation>
    <scope>NUCLEOTIDE SEQUENCE [LARGE SCALE GENOMIC DNA]</scope>
    <source>
        <strain evidence="2 3">CECT 5889</strain>
    </source>
</reference>
<dbReference type="OrthoDB" id="7796826at2"/>
<dbReference type="Proteomes" id="UP000247746">
    <property type="component" value="Unassembled WGS sequence"/>
</dbReference>
<keyword evidence="3" id="KW-1185">Reference proteome</keyword>
<feature type="compositionally biased region" description="Polar residues" evidence="1">
    <location>
        <begin position="408"/>
        <end position="418"/>
    </location>
</feature>
<proteinExistence type="predicted"/>
<dbReference type="EMBL" id="QJSU01000002">
    <property type="protein sequence ID" value="PYE40310.1"/>
    <property type="molecule type" value="Genomic_DNA"/>
</dbReference>
<evidence type="ECO:0000313" key="2">
    <source>
        <dbReference type="EMBL" id="PYE40310.1"/>
    </source>
</evidence>
<dbReference type="RefSeq" id="WP_110922478.1">
    <property type="nucleotide sequence ID" value="NZ_QJSU01000002.1"/>
</dbReference>